<keyword evidence="8" id="KW-0547">Nucleotide-binding</keyword>
<dbReference type="InterPro" id="IPR017945">
    <property type="entry name" value="DHBP_synth_RibB-like_a/b_dom"/>
</dbReference>
<comment type="caution">
    <text evidence="13">The sequence shown here is derived from an EMBL/GenBank/DDBJ whole genome shotgun (WGS) entry which is preliminary data.</text>
</comment>
<comment type="catalytic activity">
    <reaction evidence="11">
        <text>L-threonine + hydrogencarbonate + ATP = L-threonylcarbamoyladenylate + diphosphate + H2O</text>
        <dbReference type="Rhea" id="RHEA:36407"/>
        <dbReference type="ChEBI" id="CHEBI:15377"/>
        <dbReference type="ChEBI" id="CHEBI:17544"/>
        <dbReference type="ChEBI" id="CHEBI:30616"/>
        <dbReference type="ChEBI" id="CHEBI:33019"/>
        <dbReference type="ChEBI" id="CHEBI:57926"/>
        <dbReference type="ChEBI" id="CHEBI:73682"/>
        <dbReference type="EC" id="2.7.7.87"/>
    </reaction>
</comment>
<dbReference type="GO" id="GO:0061710">
    <property type="term" value="F:L-threonylcarbamoyladenylate synthase"/>
    <property type="evidence" value="ECO:0007669"/>
    <property type="project" value="UniProtKB-EC"/>
</dbReference>
<evidence type="ECO:0000313" key="13">
    <source>
        <dbReference type="EMBL" id="MVN88029.1"/>
    </source>
</evidence>
<dbReference type="AlphaFoldDB" id="A0A7C9HSR3"/>
<feature type="domain" description="YrdC-like" evidence="12">
    <location>
        <begin position="9"/>
        <end position="189"/>
    </location>
</feature>
<comment type="similarity">
    <text evidence="2">Belongs to the SUA5 family.</text>
</comment>
<evidence type="ECO:0000256" key="10">
    <source>
        <dbReference type="ARBA" id="ARBA00029774"/>
    </source>
</evidence>
<evidence type="ECO:0000256" key="4">
    <source>
        <dbReference type="ARBA" id="ARBA00022490"/>
    </source>
</evidence>
<evidence type="ECO:0000259" key="12">
    <source>
        <dbReference type="PROSITE" id="PS51163"/>
    </source>
</evidence>
<evidence type="ECO:0000256" key="8">
    <source>
        <dbReference type="ARBA" id="ARBA00022741"/>
    </source>
</evidence>
<name>A0A7C9HSR3_9DEIO</name>
<keyword evidence="4" id="KW-0963">Cytoplasm</keyword>
<evidence type="ECO:0000256" key="1">
    <source>
        <dbReference type="ARBA" id="ARBA00004496"/>
    </source>
</evidence>
<evidence type="ECO:0000256" key="6">
    <source>
        <dbReference type="ARBA" id="ARBA00022694"/>
    </source>
</evidence>
<comment type="subcellular location">
    <subcellularLocation>
        <location evidence="1">Cytoplasm</location>
    </subcellularLocation>
</comment>
<dbReference type="GO" id="GO:0008033">
    <property type="term" value="P:tRNA processing"/>
    <property type="evidence" value="ECO:0007669"/>
    <property type="project" value="UniProtKB-KW"/>
</dbReference>
<gene>
    <name evidence="13" type="ORF">GO986_14840</name>
</gene>
<dbReference type="PROSITE" id="PS51163">
    <property type="entry name" value="YRDC"/>
    <property type="match status" value="1"/>
</dbReference>
<dbReference type="Proteomes" id="UP000483286">
    <property type="component" value="Unassembled WGS sequence"/>
</dbReference>
<evidence type="ECO:0000256" key="11">
    <source>
        <dbReference type="ARBA" id="ARBA00048366"/>
    </source>
</evidence>
<evidence type="ECO:0000256" key="3">
    <source>
        <dbReference type="ARBA" id="ARBA00012584"/>
    </source>
</evidence>
<keyword evidence="14" id="KW-1185">Reference proteome</keyword>
<dbReference type="EMBL" id="WQLB01000022">
    <property type="protein sequence ID" value="MVN88029.1"/>
    <property type="molecule type" value="Genomic_DNA"/>
</dbReference>
<dbReference type="GO" id="GO:0005737">
    <property type="term" value="C:cytoplasm"/>
    <property type="evidence" value="ECO:0007669"/>
    <property type="project" value="UniProtKB-SubCell"/>
</dbReference>
<evidence type="ECO:0000313" key="14">
    <source>
        <dbReference type="Proteomes" id="UP000483286"/>
    </source>
</evidence>
<dbReference type="SUPFAM" id="SSF55821">
    <property type="entry name" value="YrdC/RibB"/>
    <property type="match status" value="1"/>
</dbReference>
<reference evidence="13 14" key="1">
    <citation type="submission" date="2019-12" db="EMBL/GenBank/DDBJ databases">
        <title>Deinococcus sp. HMF7620 Genome sequencing and assembly.</title>
        <authorList>
            <person name="Kang H."/>
            <person name="Kim H."/>
            <person name="Joh K."/>
        </authorList>
    </citation>
    <scope>NUCLEOTIDE SEQUENCE [LARGE SCALE GENOMIC DNA]</scope>
    <source>
        <strain evidence="13 14">HMF7620</strain>
    </source>
</reference>
<dbReference type="RefSeq" id="WP_157460092.1">
    <property type="nucleotide sequence ID" value="NZ_WQLB01000022.1"/>
</dbReference>
<keyword evidence="9" id="KW-0067">ATP-binding</keyword>
<protein>
    <recommendedName>
        <fullName evidence="10">L-threonylcarbamoyladenylate synthase</fullName>
        <ecNumber evidence="3">2.7.7.87</ecNumber>
    </recommendedName>
    <alternativeName>
        <fullName evidence="10">L-threonylcarbamoyladenylate synthase</fullName>
    </alternativeName>
</protein>
<dbReference type="GO" id="GO:0006450">
    <property type="term" value="P:regulation of translational fidelity"/>
    <property type="evidence" value="ECO:0007669"/>
    <property type="project" value="TreeGrafter"/>
</dbReference>
<dbReference type="GO" id="GO:0003725">
    <property type="term" value="F:double-stranded RNA binding"/>
    <property type="evidence" value="ECO:0007669"/>
    <property type="project" value="InterPro"/>
</dbReference>
<keyword evidence="5" id="KW-0808">Transferase</keyword>
<evidence type="ECO:0000256" key="5">
    <source>
        <dbReference type="ARBA" id="ARBA00022679"/>
    </source>
</evidence>
<proteinExistence type="inferred from homology"/>
<evidence type="ECO:0000256" key="7">
    <source>
        <dbReference type="ARBA" id="ARBA00022695"/>
    </source>
</evidence>
<evidence type="ECO:0000256" key="9">
    <source>
        <dbReference type="ARBA" id="ARBA00022840"/>
    </source>
</evidence>
<dbReference type="GO" id="GO:0005524">
    <property type="term" value="F:ATP binding"/>
    <property type="evidence" value="ECO:0007669"/>
    <property type="project" value="UniProtKB-KW"/>
</dbReference>
<dbReference type="PANTHER" id="PTHR17490:SF16">
    <property type="entry name" value="THREONYLCARBAMOYL-AMP SYNTHASE"/>
    <property type="match status" value="1"/>
</dbReference>
<dbReference type="Gene3D" id="3.90.870.10">
    <property type="entry name" value="DHBP synthase"/>
    <property type="match status" value="1"/>
</dbReference>
<keyword evidence="7" id="KW-0548">Nucleotidyltransferase</keyword>
<dbReference type="PANTHER" id="PTHR17490">
    <property type="entry name" value="SUA5"/>
    <property type="match status" value="1"/>
</dbReference>
<dbReference type="InterPro" id="IPR006070">
    <property type="entry name" value="Sua5-like_dom"/>
</dbReference>
<organism evidence="13 14">
    <name type="scientific">Deinococcus arboris</name>
    <dbReference type="NCBI Taxonomy" id="2682977"/>
    <lineage>
        <taxon>Bacteria</taxon>
        <taxon>Thermotogati</taxon>
        <taxon>Deinococcota</taxon>
        <taxon>Deinococci</taxon>
        <taxon>Deinococcales</taxon>
        <taxon>Deinococcaceae</taxon>
        <taxon>Deinococcus</taxon>
    </lineage>
</organism>
<dbReference type="EC" id="2.7.7.87" evidence="3"/>
<dbReference type="Pfam" id="PF01300">
    <property type="entry name" value="Sua5_yciO_yrdC"/>
    <property type="match status" value="1"/>
</dbReference>
<sequence>MTEPLPLPHALLRQAARTLAAGGVVAYPSETVWGLAAHPQQEAGIQRLYALKGRDAAKPVQVSCASAADGAALVHRSAEWHALTDCWPGPLTLVAPASADCPPLLAPEGRVGIRVPDHPVALALLRLCGGALATTSCNLSGEPAALTEAQAQATGLGDLTLPDGGAPCLGLPSTVFLLPERRVLREGALPEAALWARLAEAESR</sequence>
<evidence type="ECO:0000256" key="2">
    <source>
        <dbReference type="ARBA" id="ARBA00007663"/>
    </source>
</evidence>
<keyword evidence="6" id="KW-0819">tRNA processing</keyword>
<dbReference type="InterPro" id="IPR050156">
    <property type="entry name" value="TC-AMP_synthase_SUA5"/>
</dbReference>
<dbReference type="GO" id="GO:0000049">
    <property type="term" value="F:tRNA binding"/>
    <property type="evidence" value="ECO:0007669"/>
    <property type="project" value="TreeGrafter"/>
</dbReference>
<accession>A0A7C9HSR3</accession>